<keyword evidence="3 5" id="KW-0238">DNA-binding</keyword>
<keyword evidence="2" id="KW-0805">Transcription regulation</keyword>
<dbReference type="InterPro" id="IPR001647">
    <property type="entry name" value="HTH_TetR"/>
</dbReference>
<dbReference type="Proteomes" id="UP001501079">
    <property type="component" value="Unassembled WGS sequence"/>
</dbReference>
<accession>A0ABP7ZTQ4</accession>
<reference evidence="8" key="1">
    <citation type="journal article" date="2019" name="Int. J. Syst. Evol. Microbiol.">
        <title>The Global Catalogue of Microorganisms (GCM) 10K type strain sequencing project: providing services to taxonomists for standard genome sequencing and annotation.</title>
        <authorList>
            <consortium name="The Broad Institute Genomics Platform"/>
            <consortium name="The Broad Institute Genome Sequencing Center for Infectious Disease"/>
            <person name="Wu L."/>
            <person name="Ma J."/>
        </authorList>
    </citation>
    <scope>NUCLEOTIDE SEQUENCE [LARGE SCALE GENOMIC DNA]</scope>
    <source>
        <strain evidence="8">JCM 17591</strain>
    </source>
</reference>
<evidence type="ECO:0000256" key="4">
    <source>
        <dbReference type="ARBA" id="ARBA00023163"/>
    </source>
</evidence>
<dbReference type="SUPFAM" id="SSF48498">
    <property type="entry name" value="Tetracyclin repressor-like, C-terminal domain"/>
    <property type="match status" value="1"/>
</dbReference>
<sequence length="217" mass="23172">MTGDARRRAGRPADPVLTPELIAQAGLRLLDESATGDFTMVELATSLGVRASAIYNHVAGKDEVLARVRELVSDRIDVSAFERMPWDEAVAVWARSYRIAFATHPRTIALFAITPVAGARRTVGMYEAVTRAFREAGWPPDRILTAVVALENFILGAALDLVAPGDILDPAGDEAAPALAEAYARQREALGGEPPADAAFELGLAALIAGLRAWRDA</sequence>
<dbReference type="InterPro" id="IPR009057">
    <property type="entry name" value="Homeodomain-like_sf"/>
</dbReference>
<comment type="caution">
    <text evidence="7">The sequence shown here is derived from an EMBL/GenBank/DDBJ whole genome shotgun (WGS) entry which is preliminary data.</text>
</comment>
<evidence type="ECO:0000313" key="8">
    <source>
        <dbReference type="Proteomes" id="UP001501079"/>
    </source>
</evidence>
<keyword evidence="4" id="KW-0804">Transcription</keyword>
<organism evidence="7 8">
    <name type="scientific">Gryllotalpicola koreensis</name>
    <dbReference type="NCBI Taxonomy" id="993086"/>
    <lineage>
        <taxon>Bacteria</taxon>
        <taxon>Bacillati</taxon>
        <taxon>Actinomycetota</taxon>
        <taxon>Actinomycetes</taxon>
        <taxon>Micrococcales</taxon>
        <taxon>Microbacteriaceae</taxon>
        <taxon>Gryllotalpicola</taxon>
    </lineage>
</organism>
<dbReference type="PROSITE" id="PS50977">
    <property type="entry name" value="HTH_TETR_2"/>
    <property type="match status" value="1"/>
</dbReference>
<dbReference type="Pfam" id="PF02909">
    <property type="entry name" value="TetR_C_1"/>
    <property type="match status" value="1"/>
</dbReference>
<evidence type="ECO:0000313" key="7">
    <source>
        <dbReference type="EMBL" id="GAA4170222.1"/>
    </source>
</evidence>
<evidence type="ECO:0000256" key="1">
    <source>
        <dbReference type="ARBA" id="ARBA00022491"/>
    </source>
</evidence>
<dbReference type="InterPro" id="IPR003012">
    <property type="entry name" value="Tet_transcr_reg_TetR"/>
</dbReference>
<evidence type="ECO:0000256" key="5">
    <source>
        <dbReference type="PROSITE-ProRule" id="PRU00335"/>
    </source>
</evidence>
<evidence type="ECO:0000256" key="3">
    <source>
        <dbReference type="ARBA" id="ARBA00023125"/>
    </source>
</evidence>
<keyword evidence="1" id="KW-0678">Repressor</keyword>
<dbReference type="Gene3D" id="1.10.357.10">
    <property type="entry name" value="Tetracycline Repressor, domain 2"/>
    <property type="match status" value="1"/>
</dbReference>
<dbReference type="SUPFAM" id="SSF46689">
    <property type="entry name" value="Homeodomain-like"/>
    <property type="match status" value="1"/>
</dbReference>
<dbReference type="EMBL" id="BAABBW010000001">
    <property type="protein sequence ID" value="GAA4170222.1"/>
    <property type="molecule type" value="Genomic_DNA"/>
</dbReference>
<dbReference type="InterPro" id="IPR004111">
    <property type="entry name" value="Repressor_TetR_C"/>
</dbReference>
<evidence type="ECO:0000259" key="6">
    <source>
        <dbReference type="PROSITE" id="PS50977"/>
    </source>
</evidence>
<dbReference type="PRINTS" id="PR00400">
    <property type="entry name" value="TETREPRESSOR"/>
</dbReference>
<dbReference type="RefSeq" id="WP_344751962.1">
    <property type="nucleotide sequence ID" value="NZ_BAABBW010000001.1"/>
</dbReference>
<dbReference type="InterPro" id="IPR036271">
    <property type="entry name" value="Tet_transcr_reg_TetR-rel_C_sf"/>
</dbReference>
<evidence type="ECO:0000256" key="2">
    <source>
        <dbReference type="ARBA" id="ARBA00023015"/>
    </source>
</evidence>
<name>A0ABP7ZTQ4_9MICO</name>
<feature type="DNA-binding region" description="H-T-H motif" evidence="5">
    <location>
        <begin position="39"/>
        <end position="58"/>
    </location>
</feature>
<gene>
    <name evidence="7" type="ORF">GCM10022287_07810</name>
</gene>
<keyword evidence="8" id="KW-1185">Reference proteome</keyword>
<feature type="domain" description="HTH tetR-type" evidence="6">
    <location>
        <begin position="16"/>
        <end position="76"/>
    </location>
</feature>
<proteinExistence type="predicted"/>
<protein>
    <recommendedName>
        <fullName evidence="6">HTH tetR-type domain-containing protein</fullName>
    </recommendedName>
</protein>